<gene>
    <name evidence="2" type="ORF">OHU17_33415</name>
</gene>
<proteinExistence type="predicted"/>
<evidence type="ECO:0000313" key="2">
    <source>
        <dbReference type="EMBL" id="WUO50349.1"/>
    </source>
</evidence>
<reference evidence="2" key="1">
    <citation type="submission" date="2022-10" db="EMBL/GenBank/DDBJ databases">
        <title>The complete genomes of actinobacterial strains from the NBC collection.</title>
        <authorList>
            <person name="Joergensen T.S."/>
            <person name="Alvarez Arevalo M."/>
            <person name="Sterndorff E.B."/>
            <person name="Faurdal D."/>
            <person name="Vuksanovic O."/>
            <person name="Mourched A.-S."/>
            <person name="Charusanti P."/>
            <person name="Shaw S."/>
            <person name="Blin K."/>
            <person name="Weber T."/>
        </authorList>
    </citation>
    <scope>NUCLEOTIDE SEQUENCE</scope>
    <source>
        <strain evidence="2">NBC_00283</strain>
    </source>
</reference>
<dbReference type="Pfam" id="PF13021">
    <property type="entry name" value="DUF3885"/>
    <property type="match status" value="1"/>
</dbReference>
<dbReference type="EMBL" id="CP108057">
    <property type="protein sequence ID" value="WUO50349.1"/>
    <property type="molecule type" value="Genomic_DNA"/>
</dbReference>
<protein>
    <recommendedName>
        <fullName evidence="1">DUF3885 domain-containing protein</fullName>
    </recommendedName>
</protein>
<dbReference type="InterPro" id="IPR024976">
    <property type="entry name" value="DUF3885"/>
</dbReference>
<keyword evidence="3" id="KW-1185">Reference proteome</keyword>
<name>A0ABZ1RV54_9ACTN</name>
<dbReference type="Proteomes" id="UP001432075">
    <property type="component" value="Chromosome"/>
</dbReference>
<dbReference type="RefSeq" id="WP_079195967.1">
    <property type="nucleotide sequence ID" value="NZ_CP108057.1"/>
</dbReference>
<evidence type="ECO:0000259" key="1">
    <source>
        <dbReference type="Pfam" id="PF13021"/>
    </source>
</evidence>
<organism evidence="2 3">
    <name type="scientific">Streptomyces goshikiensis</name>
    <dbReference type="NCBI Taxonomy" id="1942"/>
    <lineage>
        <taxon>Bacteria</taxon>
        <taxon>Bacillati</taxon>
        <taxon>Actinomycetota</taxon>
        <taxon>Actinomycetes</taxon>
        <taxon>Kitasatosporales</taxon>
        <taxon>Streptomycetaceae</taxon>
        <taxon>Streptomyces</taxon>
    </lineage>
</organism>
<evidence type="ECO:0000313" key="3">
    <source>
        <dbReference type="Proteomes" id="UP001432075"/>
    </source>
</evidence>
<accession>A0ABZ1RV54</accession>
<sequence length="200" mass="21981">MKQPVDIAAFEGAWGSSWPDCPPVANLVRRRYAERWVRFHSLPGAKRYATSPAEHAEILRRHRALLAALLDDRPSADRTLKAITCAWSATPSPTPRDTAVTAAVSEAVHWRSDDLATDPGFHSWQHHYVSRTHLDDPALDQLLLCVADDMTDGVILTDATCAWIFHPYDGGADVFAGSVEARDRLAAAFADWLPATPSGK</sequence>
<feature type="domain" description="DUF3885" evidence="1">
    <location>
        <begin position="26"/>
        <end position="194"/>
    </location>
</feature>